<evidence type="ECO:0000256" key="2">
    <source>
        <dbReference type="ARBA" id="ARBA00003195"/>
    </source>
</evidence>
<dbReference type="Pfam" id="PF01712">
    <property type="entry name" value="dNK"/>
    <property type="match status" value="1"/>
</dbReference>
<keyword evidence="10" id="KW-0809">Transit peptide</keyword>
<evidence type="ECO:0000256" key="3">
    <source>
        <dbReference type="ARBA" id="ARBA00004305"/>
    </source>
</evidence>
<gene>
    <name evidence="15" type="ORF">g.50375</name>
</gene>
<name>A0A1B6I241_9HEMI</name>
<comment type="cofactor">
    <cofactor evidence="1 13">
        <name>FAD</name>
        <dbReference type="ChEBI" id="CHEBI:57692"/>
    </cofactor>
</comment>
<comment type="subcellular location">
    <subcellularLocation>
        <location evidence="3 13">Mitochondrion matrix</location>
    </subcellularLocation>
</comment>
<feature type="domain" description="Deoxynucleoside kinase" evidence="14">
    <location>
        <begin position="86"/>
        <end position="312"/>
    </location>
</feature>
<evidence type="ECO:0000256" key="7">
    <source>
        <dbReference type="ARBA" id="ARBA00022630"/>
    </source>
</evidence>
<evidence type="ECO:0000256" key="11">
    <source>
        <dbReference type="ARBA" id="ARBA00022982"/>
    </source>
</evidence>
<dbReference type="PIRSF" id="PIRSF000543">
    <property type="entry name" value="NADH_UQ_42KD"/>
    <property type="match status" value="1"/>
</dbReference>
<accession>A0A1B6I241</accession>
<evidence type="ECO:0000256" key="1">
    <source>
        <dbReference type="ARBA" id="ARBA00001974"/>
    </source>
</evidence>
<evidence type="ECO:0000313" key="15">
    <source>
        <dbReference type="EMBL" id="JAS80993.1"/>
    </source>
</evidence>
<dbReference type="GO" id="GO:0005759">
    <property type="term" value="C:mitochondrial matrix"/>
    <property type="evidence" value="ECO:0007669"/>
    <property type="project" value="UniProtKB-SubCell"/>
</dbReference>
<dbReference type="InterPro" id="IPR015828">
    <property type="entry name" value="NDUFA10"/>
</dbReference>
<dbReference type="PANTHER" id="PTHR10513">
    <property type="entry name" value="DEOXYNUCLEOSIDE KINASE"/>
    <property type="match status" value="1"/>
</dbReference>
<evidence type="ECO:0000256" key="13">
    <source>
        <dbReference type="PIRNR" id="PIRNR000543"/>
    </source>
</evidence>
<dbReference type="EMBL" id="GECU01026713">
    <property type="protein sequence ID" value="JAS80993.1"/>
    <property type="molecule type" value="Transcribed_RNA"/>
</dbReference>
<evidence type="ECO:0000256" key="12">
    <source>
        <dbReference type="ARBA" id="ARBA00023128"/>
    </source>
</evidence>
<dbReference type="SUPFAM" id="SSF52540">
    <property type="entry name" value="P-loop containing nucleoside triphosphate hydrolases"/>
    <property type="match status" value="1"/>
</dbReference>
<evidence type="ECO:0000256" key="9">
    <source>
        <dbReference type="ARBA" id="ARBA00022827"/>
    </source>
</evidence>
<reference evidence="15" key="1">
    <citation type="submission" date="2015-11" db="EMBL/GenBank/DDBJ databases">
        <title>De novo transcriptome assembly of four potential Pierce s Disease insect vectors from Arizona vineyards.</title>
        <authorList>
            <person name="Tassone E.E."/>
        </authorList>
    </citation>
    <scope>NUCLEOTIDE SEQUENCE</scope>
</reference>
<keyword evidence="6 13" id="KW-0813">Transport</keyword>
<keyword evidence="8 13" id="KW-0679">Respiratory chain</keyword>
<proteinExistence type="inferred from homology"/>
<protein>
    <recommendedName>
        <fullName evidence="5 13">NADH dehydrogenase [ubiquinone] 1 alpha subcomplex subunit 10, mitochondrial</fullName>
    </recommendedName>
</protein>
<keyword evidence="9 13" id="KW-0274">FAD</keyword>
<dbReference type="GO" id="GO:0006120">
    <property type="term" value="P:mitochondrial electron transport, NADH to ubiquinone"/>
    <property type="evidence" value="ECO:0007669"/>
    <property type="project" value="InterPro"/>
</dbReference>
<evidence type="ECO:0000259" key="14">
    <source>
        <dbReference type="Pfam" id="PF01712"/>
    </source>
</evidence>
<dbReference type="InterPro" id="IPR031314">
    <property type="entry name" value="DNK_dom"/>
</dbReference>
<dbReference type="Gene3D" id="3.40.50.300">
    <property type="entry name" value="P-loop containing nucleotide triphosphate hydrolases"/>
    <property type="match status" value="1"/>
</dbReference>
<comment type="function">
    <text evidence="2 13">Accessory subunit of the mitochondrial membrane respiratory chain NADH dehydrogenase (Complex I), that is believed not to be involved in catalysis. Complex I functions in the transfer of electrons from NADH to the respiratory chain. The immediate electron acceptor for the enzyme is believed to be ubiquinone.</text>
</comment>
<organism evidence="15">
    <name type="scientific">Homalodisca liturata</name>
    <dbReference type="NCBI Taxonomy" id="320908"/>
    <lineage>
        <taxon>Eukaryota</taxon>
        <taxon>Metazoa</taxon>
        <taxon>Ecdysozoa</taxon>
        <taxon>Arthropoda</taxon>
        <taxon>Hexapoda</taxon>
        <taxon>Insecta</taxon>
        <taxon>Pterygota</taxon>
        <taxon>Neoptera</taxon>
        <taxon>Paraneoptera</taxon>
        <taxon>Hemiptera</taxon>
        <taxon>Auchenorrhyncha</taxon>
        <taxon>Membracoidea</taxon>
        <taxon>Cicadellidae</taxon>
        <taxon>Cicadellinae</taxon>
        <taxon>Proconiini</taxon>
        <taxon>Homalodisca</taxon>
    </lineage>
</organism>
<sequence>MAIIILGLNIPKVVGKITPACKKLLTSQGNLKLQAIGSRRSICGKTLRDPDVKRPPPFPYKEKRYTMLRSWFDRTTHRFDENSKIIVVDGAVASGKSAVAKQLAEELDMLYMPEANMDMIYINPYGYNMRQLDPQLPESCQSFDTRDFCLNPNHLNAAGLQLMLYRLKFAQYIDALAHVMNTGQGVVLDKSCYSDFAYIEAMTKEGFISKAARSVYYDVKRHTIDELMRPHLAIYLDVPVDKVQEKIKKRGRPHEQNSKALSASFLTTLEEAYKRQYLKEVSAHSELLIYDWSDGGDVEVVVEDIERIDFDKYTVYDQKLKDWRLHKEQAWSDKRMIYTDQKQWLMNFFNVPRLDCPELLIDGNDMMKFTEVWYKAPGMRYEKGYNESMGDTGILMRIFPPKKTDYL</sequence>
<keyword evidence="11 13" id="KW-0249">Electron transport</keyword>
<dbReference type="PANTHER" id="PTHR10513:SF15">
    <property type="entry name" value="NADH DEHYDROGENASE [UBIQUINONE] 1 ALPHA SUBCOMPLEX SUBUNIT 10, MITOCHONDRIAL"/>
    <property type="match status" value="1"/>
</dbReference>
<comment type="similarity">
    <text evidence="4 13">Belongs to the complex I NDUFA10 subunit family.</text>
</comment>
<dbReference type="InterPro" id="IPR050566">
    <property type="entry name" value="Deoxyribonucleoside_kinase"/>
</dbReference>
<keyword evidence="7 13" id="KW-0285">Flavoprotein</keyword>
<dbReference type="InterPro" id="IPR027417">
    <property type="entry name" value="P-loop_NTPase"/>
</dbReference>
<evidence type="ECO:0000256" key="8">
    <source>
        <dbReference type="ARBA" id="ARBA00022660"/>
    </source>
</evidence>
<dbReference type="AlphaFoldDB" id="A0A1B6I241"/>
<evidence type="ECO:0000256" key="10">
    <source>
        <dbReference type="ARBA" id="ARBA00022946"/>
    </source>
</evidence>
<keyword evidence="12 13" id="KW-0496">Mitochondrion</keyword>
<evidence type="ECO:0000256" key="6">
    <source>
        <dbReference type="ARBA" id="ARBA00022448"/>
    </source>
</evidence>
<evidence type="ECO:0000256" key="4">
    <source>
        <dbReference type="ARBA" id="ARBA00008606"/>
    </source>
</evidence>
<evidence type="ECO:0000256" key="5">
    <source>
        <dbReference type="ARBA" id="ARBA00017279"/>
    </source>
</evidence>